<proteinExistence type="predicted"/>
<dbReference type="Gene3D" id="3.30.420.10">
    <property type="entry name" value="Ribonuclease H-like superfamily/Ribonuclease H"/>
    <property type="match status" value="1"/>
</dbReference>
<dbReference type="InterPro" id="IPR044730">
    <property type="entry name" value="RNase_H-like_dom_plant"/>
</dbReference>
<evidence type="ECO:0000259" key="1">
    <source>
        <dbReference type="Pfam" id="PF13456"/>
    </source>
</evidence>
<dbReference type="InterPro" id="IPR012337">
    <property type="entry name" value="RNaseH-like_sf"/>
</dbReference>
<dbReference type="SUPFAM" id="SSF53098">
    <property type="entry name" value="Ribonuclease H-like"/>
    <property type="match status" value="1"/>
</dbReference>
<dbReference type="PANTHER" id="PTHR47074">
    <property type="entry name" value="BNAC02G40300D PROTEIN"/>
    <property type="match status" value="1"/>
</dbReference>
<comment type="caution">
    <text evidence="2">The sequence shown here is derived from an EMBL/GenBank/DDBJ whole genome shotgun (WGS) entry which is preliminary data.</text>
</comment>
<sequence length="147" mass="16337">MRLIESSRYYLNEFSAADAGPINLNRDEGLIVWKPPTTGTIKINFDASIFRNPRGVGIGVVARDSEGKCLCRKIYFVKNILDPTHAEALAARVEAHMATDFSGYMVELEGDYLTVIQDMNSRSCQYSFIGPIVGEICSILDSMSNVY</sequence>
<feature type="domain" description="RNase H type-1" evidence="1">
    <location>
        <begin position="44"/>
        <end position="146"/>
    </location>
</feature>
<dbReference type="GO" id="GO:0003676">
    <property type="term" value="F:nucleic acid binding"/>
    <property type="evidence" value="ECO:0007669"/>
    <property type="project" value="InterPro"/>
</dbReference>
<dbReference type="AlphaFoldDB" id="A0AAW2VQZ0"/>
<dbReference type="InterPro" id="IPR036397">
    <property type="entry name" value="RNaseH_sf"/>
</dbReference>
<protein>
    <recommendedName>
        <fullName evidence="1">RNase H type-1 domain-containing protein</fullName>
    </recommendedName>
</protein>
<gene>
    <name evidence="2" type="ORF">Sradi_0745500</name>
</gene>
<dbReference type="InterPro" id="IPR052929">
    <property type="entry name" value="RNase_H-like_EbsB-rel"/>
</dbReference>
<name>A0AAW2VQZ0_SESRA</name>
<dbReference type="PANTHER" id="PTHR47074:SF11">
    <property type="entry name" value="REVERSE TRANSCRIPTASE-LIKE PROTEIN"/>
    <property type="match status" value="1"/>
</dbReference>
<dbReference type="InterPro" id="IPR002156">
    <property type="entry name" value="RNaseH_domain"/>
</dbReference>
<dbReference type="GO" id="GO:0004523">
    <property type="term" value="F:RNA-DNA hybrid ribonuclease activity"/>
    <property type="evidence" value="ECO:0007669"/>
    <property type="project" value="InterPro"/>
</dbReference>
<dbReference type="Pfam" id="PF13456">
    <property type="entry name" value="RVT_3"/>
    <property type="match status" value="1"/>
</dbReference>
<evidence type="ECO:0000313" key="2">
    <source>
        <dbReference type="EMBL" id="KAL0431195.1"/>
    </source>
</evidence>
<dbReference type="EMBL" id="JACGWJ010000003">
    <property type="protein sequence ID" value="KAL0431195.1"/>
    <property type="molecule type" value="Genomic_DNA"/>
</dbReference>
<reference evidence="2" key="1">
    <citation type="submission" date="2020-06" db="EMBL/GenBank/DDBJ databases">
        <authorList>
            <person name="Li T."/>
            <person name="Hu X."/>
            <person name="Zhang T."/>
            <person name="Song X."/>
            <person name="Zhang H."/>
            <person name="Dai N."/>
            <person name="Sheng W."/>
            <person name="Hou X."/>
            <person name="Wei L."/>
        </authorList>
    </citation>
    <scope>NUCLEOTIDE SEQUENCE</scope>
    <source>
        <strain evidence="2">G02</strain>
        <tissue evidence="2">Leaf</tissue>
    </source>
</reference>
<accession>A0AAW2VQZ0</accession>
<dbReference type="CDD" id="cd06222">
    <property type="entry name" value="RNase_H_like"/>
    <property type="match status" value="1"/>
</dbReference>
<organism evidence="2">
    <name type="scientific">Sesamum radiatum</name>
    <name type="common">Black benniseed</name>
    <dbReference type="NCBI Taxonomy" id="300843"/>
    <lineage>
        <taxon>Eukaryota</taxon>
        <taxon>Viridiplantae</taxon>
        <taxon>Streptophyta</taxon>
        <taxon>Embryophyta</taxon>
        <taxon>Tracheophyta</taxon>
        <taxon>Spermatophyta</taxon>
        <taxon>Magnoliopsida</taxon>
        <taxon>eudicotyledons</taxon>
        <taxon>Gunneridae</taxon>
        <taxon>Pentapetalae</taxon>
        <taxon>asterids</taxon>
        <taxon>lamiids</taxon>
        <taxon>Lamiales</taxon>
        <taxon>Pedaliaceae</taxon>
        <taxon>Sesamum</taxon>
    </lineage>
</organism>
<reference evidence="2" key="2">
    <citation type="journal article" date="2024" name="Plant">
        <title>Genomic evolution and insights into agronomic trait innovations of Sesamum species.</title>
        <authorList>
            <person name="Miao H."/>
            <person name="Wang L."/>
            <person name="Qu L."/>
            <person name="Liu H."/>
            <person name="Sun Y."/>
            <person name="Le M."/>
            <person name="Wang Q."/>
            <person name="Wei S."/>
            <person name="Zheng Y."/>
            <person name="Lin W."/>
            <person name="Duan Y."/>
            <person name="Cao H."/>
            <person name="Xiong S."/>
            <person name="Wang X."/>
            <person name="Wei L."/>
            <person name="Li C."/>
            <person name="Ma Q."/>
            <person name="Ju M."/>
            <person name="Zhao R."/>
            <person name="Li G."/>
            <person name="Mu C."/>
            <person name="Tian Q."/>
            <person name="Mei H."/>
            <person name="Zhang T."/>
            <person name="Gao T."/>
            <person name="Zhang H."/>
        </authorList>
    </citation>
    <scope>NUCLEOTIDE SEQUENCE</scope>
    <source>
        <strain evidence="2">G02</strain>
    </source>
</reference>